<organism evidence="2 3">
    <name type="scientific">Brachymonas denitrificans DSM 15123</name>
    <dbReference type="NCBI Taxonomy" id="1121117"/>
    <lineage>
        <taxon>Bacteria</taxon>
        <taxon>Pseudomonadati</taxon>
        <taxon>Pseudomonadota</taxon>
        <taxon>Betaproteobacteria</taxon>
        <taxon>Burkholderiales</taxon>
        <taxon>Comamonadaceae</taxon>
        <taxon>Brachymonas</taxon>
    </lineage>
</organism>
<name>A0A1H8KYQ1_9BURK</name>
<evidence type="ECO:0000313" key="3">
    <source>
        <dbReference type="Proteomes" id="UP000199531"/>
    </source>
</evidence>
<evidence type="ECO:0000256" key="1">
    <source>
        <dbReference type="SAM" id="Phobius"/>
    </source>
</evidence>
<dbReference type="Proteomes" id="UP000199531">
    <property type="component" value="Unassembled WGS sequence"/>
</dbReference>
<protein>
    <submittedName>
        <fullName evidence="2">Uncharacterized protein</fullName>
    </submittedName>
</protein>
<keyword evidence="1" id="KW-0472">Membrane</keyword>
<proteinExistence type="predicted"/>
<keyword evidence="1" id="KW-0812">Transmembrane</keyword>
<feature type="transmembrane region" description="Helical" evidence="1">
    <location>
        <begin position="12"/>
        <end position="33"/>
    </location>
</feature>
<sequence>MSAGVIAATPIWIPLAIGGAAAGGAAGLGYGSYRLLKLKKKIQRTEAGNEAQFTETEAKMIEGVIKRLNTKQNQIDEA</sequence>
<reference evidence="2 3" key="1">
    <citation type="submission" date="2016-10" db="EMBL/GenBank/DDBJ databases">
        <authorList>
            <person name="de Groot N.N."/>
        </authorList>
    </citation>
    <scope>NUCLEOTIDE SEQUENCE [LARGE SCALE GENOMIC DNA]</scope>
    <source>
        <strain evidence="2 3">DSM 15123</strain>
    </source>
</reference>
<keyword evidence="3" id="KW-1185">Reference proteome</keyword>
<keyword evidence="1" id="KW-1133">Transmembrane helix</keyword>
<evidence type="ECO:0000313" key="2">
    <source>
        <dbReference type="EMBL" id="SEN98004.1"/>
    </source>
</evidence>
<accession>A0A1H8KYQ1</accession>
<dbReference type="AlphaFoldDB" id="A0A1H8KYQ1"/>
<dbReference type="EMBL" id="FOCW01000016">
    <property type="protein sequence ID" value="SEN98004.1"/>
    <property type="molecule type" value="Genomic_DNA"/>
</dbReference>
<gene>
    <name evidence="2" type="ORF">SAMN02745977_02515</name>
</gene>